<dbReference type="EMBL" id="BANR01000031">
    <property type="protein sequence ID" value="GAC50807.1"/>
    <property type="molecule type" value="Genomic_DNA"/>
</dbReference>
<accession>L7KS69</accession>
<organism evidence="3 4">
    <name type="scientific">Gordonia aichiensis NBRC 108223</name>
    <dbReference type="NCBI Taxonomy" id="1220583"/>
    <lineage>
        <taxon>Bacteria</taxon>
        <taxon>Bacillati</taxon>
        <taxon>Actinomycetota</taxon>
        <taxon>Actinomycetes</taxon>
        <taxon>Mycobacteriales</taxon>
        <taxon>Gordoniaceae</taxon>
        <taxon>Gordonia</taxon>
    </lineage>
</organism>
<keyword evidence="4" id="KW-1185">Reference proteome</keyword>
<dbReference type="Gene3D" id="3.40.50.300">
    <property type="entry name" value="P-loop containing nucleotide triphosphate hydrolases"/>
    <property type="match status" value="1"/>
</dbReference>
<dbReference type="InterPro" id="IPR050625">
    <property type="entry name" value="ParA/MinD_ATPase"/>
</dbReference>
<sequence length="379" mass="41049">MAPYPSANEPSYPSHHAPGPVLNGPYPPPPGAGYGPPLNQHHAAPPAPGYRPEFQNSHSAPTGFSPTQPGDGLESAALLRRARRAPRSGWRRTVHRITGGRVNPGESQQTVYYDDLVRQANAPVRGDFRIAVLSLKGGVGKTTTTVGLGSTFASLRGDRIIAVDANPDLGTLSQRVQVQTPSTVRDLLLDKAIYRYSDVRRHTSQSSSRLEVLASERDPATAETFNEQDYRTVMKTLQRYYNIILTDCGTGLSHSAMNGVLDLAQSLILVSTPALDGARSASATLDWLQTHGYQHLVSRAVVVLSGPRKDSTKIDVDQLAQHFLARTRAVQIIPYDDHLAEGAEVDLELLDKATRRAFVELAATVAEDFALASDEPGLH</sequence>
<dbReference type="PANTHER" id="PTHR43384">
    <property type="entry name" value="SEPTUM SITE-DETERMINING PROTEIN MIND HOMOLOG, CHLOROPLASTIC-RELATED"/>
    <property type="match status" value="1"/>
</dbReference>
<evidence type="ECO:0000313" key="3">
    <source>
        <dbReference type="EMBL" id="GAC50807.1"/>
    </source>
</evidence>
<proteinExistence type="predicted"/>
<dbReference type="PANTHER" id="PTHR43384:SF14">
    <property type="entry name" value="ESX-1 SECRETION-ASSOCIATED PROTEIN ESPI"/>
    <property type="match status" value="1"/>
</dbReference>
<dbReference type="SUPFAM" id="SSF52540">
    <property type="entry name" value="P-loop containing nucleoside triphosphate hydrolases"/>
    <property type="match status" value="1"/>
</dbReference>
<dbReference type="Pfam" id="PF13614">
    <property type="entry name" value="AAA_31"/>
    <property type="match status" value="1"/>
</dbReference>
<evidence type="ECO:0000313" key="4">
    <source>
        <dbReference type="Proteomes" id="UP000010988"/>
    </source>
</evidence>
<protein>
    <recommendedName>
        <fullName evidence="2">AAA domain-containing protein</fullName>
    </recommendedName>
</protein>
<dbReference type="GO" id="GO:0016887">
    <property type="term" value="F:ATP hydrolysis activity"/>
    <property type="evidence" value="ECO:0007669"/>
    <property type="project" value="TreeGrafter"/>
</dbReference>
<dbReference type="Proteomes" id="UP000010988">
    <property type="component" value="Unassembled WGS sequence"/>
</dbReference>
<dbReference type="STRING" id="1220583.GOACH_31_00110"/>
<dbReference type="GO" id="GO:0005524">
    <property type="term" value="F:ATP binding"/>
    <property type="evidence" value="ECO:0007669"/>
    <property type="project" value="TreeGrafter"/>
</dbReference>
<feature type="domain" description="AAA" evidence="2">
    <location>
        <begin position="130"/>
        <end position="290"/>
    </location>
</feature>
<dbReference type="AlphaFoldDB" id="L7KS69"/>
<feature type="compositionally biased region" description="Polar residues" evidence="1">
    <location>
        <begin position="54"/>
        <end position="68"/>
    </location>
</feature>
<dbReference type="GO" id="GO:0005829">
    <property type="term" value="C:cytosol"/>
    <property type="evidence" value="ECO:0007669"/>
    <property type="project" value="TreeGrafter"/>
</dbReference>
<gene>
    <name evidence="3" type="ORF">GOACH_31_00110</name>
</gene>
<dbReference type="GO" id="GO:0009898">
    <property type="term" value="C:cytoplasmic side of plasma membrane"/>
    <property type="evidence" value="ECO:0007669"/>
    <property type="project" value="TreeGrafter"/>
</dbReference>
<evidence type="ECO:0000259" key="2">
    <source>
        <dbReference type="Pfam" id="PF13614"/>
    </source>
</evidence>
<reference evidence="3 4" key="1">
    <citation type="submission" date="2012-12" db="EMBL/GenBank/DDBJ databases">
        <title>Whole genome shotgun sequence of Gordonia aichiensis NBRC 108223.</title>
        <authorList>
            <person name="Isaki-Nakamura S."/>
            <person name="Hosoyama A."/>
            <person name="Tsuchikane K."/>
            <person name="Ando Y."/>
            <person name="Baba S."/>
            <person name="Ohji S."/>
            <person name="Hamada M."/>
            <person name="Tamura T."/>
            <person name="Yamazoe A."/>
            <person name="Yamazaki S."/>
            <person name="Fujita N."/>
        </authorList>
    </citation>
    <scope>NUCLEOTIDE SEQUENCE [LARGE SCALE GENOMIC DNA]</scope>
    <source>
        <strain evidence="3 4">NBRC 108223</strain>
    </source>
</reference>
<dbReference type="InterPro" id="IPR027417">
    <property type="entry name" value="P-loop_NTPase"/>
</dbReference>
<name>L7KS69_9ACTN</name>
<dbReference type="eggNOG" id="COG0455">
    <property type="taxonomic scope" value="Bacteria"/>
</dbReference>
<dbReference type="GO" id="GO:0051782">
    <property type="term" value="P:negative regulation of cell division"/>
    <property type="evidence" value="ECO:0007669"/>
    <property type="project" value="TreeGrafter"/>
</dbReference>
<dbReference type="InterPro" id="IPR025669">
    <property type="entry name" value="AAA_dom"/>
</dbReference>
<feature type="region of interest" description="Disordered" evidence="1">
    <location>
        <begin position="1"/>
        <end position="107"/>
    </location>
</feature>
<feature type="compositionally biased region" description="Basic residues" evidence="1">
    <location>
        <begin position="80"/>
        <end position="95"/>
    </location>
</feature>
<evidence type="ECO:0000256" key="1">
    <source>
        <dbReference type="SAM" id="MobiDB-lite"/>
    </source>
</evidence>
<comment type="caution">
    <text evidence="3">The sequence shown here is derived from an EMBL/GenBank/DDBJ whole genome shotgun (WGS) entry which is preliminary data.</text>
</comment>